<keyword evidence="6" id="KW-0489">Methyltransferase</keyword>
<keyword evidence="7" id="KW-1185">Reference proteome</keyword>
<evidence type="ECO:0000256" key="3">
    <source>
        <dbReference type="ARBA" id="ARBA00012618"/>
    </source>
</evidence>
<sequence>AVDAAVRILKEGGVDAIKLEGRSPSRIVAAKAIVEVGIVVIGHVGLTPQAISVLVGFRP</sequence>
<evidence type="ECO:0000256" key="5">
    <source>
        <dbReference type="ARBA" id="ARBA00049172"/>
    </source>
</evidence>
<dbReference type="GO" id="GO:0032259">
    <property type="term" value="P:methylation"/>
    <property type="evidence" value="ECO:0007669"/>
    <property type="project" value="UniProtKB-KW"/>
</dbReference>
<reference evidence="6 7" key="1">
    <citation type="journal article" date="2018" name="Front. Plant Sci.">
        <title>Red Clover (Trifolium pratense) and Zigzag Clover (T. medium) - A Picture of Genomic Similarities and Differences.</title>
        <authorList>
            <person name="Dluhosova J."/>
            <person name="Istvanek J."/>
            <person name="Nedelnik J."/>
            <person name="Repkova J."/>
        </authorList>
    </citation>
    <scope>NUCLEOTIDE SEQUENCE [LARGE SCALE GENOMIC DNA]</scope>
    <source>
        <strain evidence="7">cv. 10/8</strain>
        <tissue evidence="6">Leaf</tissue>
    </source>
</reference>
<dbReference type="EMBL" id="LXQA010531393">
    <property type="protein sequence ID" value="MCI57572.1"/>
    <property type="molecule type" value="Genomic_DNA"/>
</dbReference>
<dbReference type="SUPFAM" id="SSF51621">
    <property type="entry name" value="Phosphoenolpyruvate/pyruvate domain"/>
    <property type="match status" value="1"/>
</dbReference>
<protein>
    <recommendedName>
        <fullName evidence="3">3-methyl-2-oxobutanoate hydroxymethyltransferase</fullName>
        <ecNumber evidence="3">2.1.2.11</ecNumber>
    </recommendedName>
</protein>
<evidence type="ECO:0000256" key="2">
    <source>
        <dbReference type="ARBA" id="ARBA00008676"/>
    </source>
</evidence>
<comment type="pathway">
    <text evidence="1">Cofactor biosynthesis; (R)-pantothenate biosynthesis; (R)-pantoate from 3-methyl-2-oxobutanoate: step 1/2.</text>
</comment>
<evidence type="ECO:0000256" key="1">
    <source>
        <dbReference type="ARBA" id="ARBA00005033"/>
    </source>
</evidence>
<dbReference type="GO" id="GO:0003864">
    <property type="term" value="F:3-methyl-2-oxobutanoate hydroxymethyltransferase activity"/>
    <property type="evidence" value="ECO:0007669"/>
    <property type="project" value="UniProtKB-EC"/>
</dbReference>
<evidence type="ECO:0000256" key="4">
    <source>
        <dbReference type="ARBA" id="ARBA00022679"/>
    </source>
</evidence>
<dbReference type="EC" id="2.1.2.11" evidence="3"/>
<dbReference type="GO" id="GO:0015940">
    <property type="term" value="P:pantothenate biosynthetic process"/>
    <property type="evidence" value="ECO:0007669"/>
    <property type="project" value="UniProtKB-UniPathway"/>
</dbReference>
<proteinExistence type="inferred from homology"/>
<organism evidence="6 7">
    <name type="scientific">Trifolium medium</name>
    <dbReference type="NCBI Taxonomy" id="97028"/>
    <lineage>
        <taxon>Eukaryota</taxon>
        <taxon>Viridiplantae</taxon>
        <taxon>Streptophyta</taxon>
        <taxon>Embryophyta</taxon>
        <taxon>Tracheophyta</taxon>
        <taxon>Spermatophyta</taxon>
        <taxon>Magnoliopsida</taxon>
        <taxon>eudicotyledons</taxon>
        <taxon>Gunneridae</taxon>
        <taxon>Pentapetalae</taxon>
        <taxon>rosids</taxon>
        <taxon>fabids</taxon>
        <taxon>Fabales</taxon>
        <taxon>Fabaceae</taxon>
        <taxon>Papilionoideae</taxon>
        <taxon>50 kb inversion clade</taxon>
        <taxon>NPAAA clade</taxon>
        <taxon>Hologalegina</taxon>
        <taxon>IRL clade</taxon>
        <taxon>Trifolieae</taxon>
        <taxon>Trifolium</taxon>
    </lineage>
</organism>
<dbReference type="InterPro" id="IPR040442">
    <property type="entry name" value="Pyrv_kinase-like_dom_sf"/>
</dbReference>
<feature type="non-terminal residue" evidence="6">
    <location>
        <position position="1"/>
    </location>
</feature>
<dbReference type="InterPro" id="IPR003700">
    <property type="entry name" value="Pantoate_hydroxy_MeTrfase"/>
</dbReference>
<dbReference type="PANTHER" id="PTHR20881">
    <property type="entry name" value="3-METHYL-2-OXOBUTANOATE HYDROXYMETHYLTRANSFERASE"/>
    <property type="match status" value="1"/>
</dbReference>
<evidence type="ECO:0000313" key="6">
    <source>
        <dbReference type="EMBL" id="MCI57572.1"/>
    </source>
</evidence>
<comment type="similarity">
    <text evidence="2">Belongs to the PanB family.</text>
</comment>
<keyword evidence="4 6" id="KW-0808">Transferase</keyword>
<dbReference type="GO" id="GO:0008168">
    <property type="term" value="F:methyltransferase activity"/>
    <property type="evidence" value="ECO:0007669"/>
    <property type="project" value="UniProtKB-KW"/>
</dbReference>
<dbReference type="GO" id="GO:0005739">
    <property type="term" value="C:mitochondrion"/>
    <property type="evidence" value="ECO:0007669"/>
    <property type="project" value="TreeGrafter"/>
</dbReference>
<dbReference type="Gene3D" id="3.20.20.60">
    <property type="entry name" value="Phosphoenolpyruvate-binding domains"/>
    <property type="match status" value="1"/>
</dbReference>
<dbReference type="Pfam" id="PF02548">
    <property type="entry name" value="Pantoate_transf"/>
    <property type="match status" value="1"/>
</dbReference>
<dbReference type="AlphaFoldDB" id="A0A392T9Q4"/>
<comment type="caution">
    <text evidence="6">The sequence shown here is derived from an EMBL/GenBank/DDBJ whole genome shotgun (WGS) entry which is preliminary data.</text>
</comment>
<name>A0A392T9Q4_9FABA</name>
<comment type="catalytic activity">
    <reaction evidence="5">
        <text>(6R)-5,10-methylene-5,6,7,8-tetrahydrofolate + 3-methyl-2-oxobutanoate + H2O = 2-dehydropantoate + (6S)-5,6,7,8-tetrahydrofolate</text>
        <dbReference type="Rhea" id="RHEA:11824"/>
        <dbReference type="ChEBI" id="CHEBI:11561"/>
        <dbReference type="ChEBI" id="CHEBI:11851"/>
        <dbReference type="ChEBI" id="CHEBI:15377"/>
        <dbReference type="ChEBI" id="CHEBI:15636"/>
        <dbReference type="ChEBI" id="CHEBI:57453"/>
        <dbReference type="EC" id="2.1.2.11"/>
    </reaction>
</comment>
<dbReference type="Proteomes" id="UP000265520">
    <property type="component" value="Unassembled WGS sequence"/>
</dbReference>
<dbReference type="InterPro" id="IPR015813">
    <property type="entry name" value="Pyrv/PenolPyrv_kinase-like_dom"/>
</dbReference>
<accession>A0A392T9Q4</accession>
<dbReference type="GO" id="GO:0000287">
    <property type="term" value="F:magnesium ion binding"/>
    <property type="evidence" value="ECO:0007669"/>
    <property type="project" value="TreeGrafter"/>
</dbReference>
<dbReference type="UniPathway" id="UPA00028">
    <property type="reaction ID" value="UER00003"/>
</dbReference>
<dbReference type="PANTHER" id="PTHR20881:SF0">
    <property type="entry name" value="3-METHYL-2-OXOBUTANOATE HYDROXYMETHYLTRANSFERASE"/>
    <property type="match status" value="1"/>
</dbReference>
<evidence type="ECO:0000313" key="7">
    <source>
        <dbReference type="Proteomes" id="UP000265520"/>
    </source>
</evidence>